<feature type="domain" description="Mycothiol-dependent maleylpyruvate isomerase metal-binding" evidence="1">
    <location>
        <begin position="15"/>
        <end position="158"/>
    </location>
</feature>
<accession>A0A6G6WDM9</accession>
<proteinExistence type="predicted"/>
<reference evidence="2 3" key="1">
    <citation type="submission" date="2020-02" db="EMBL/GenBank/DDBJ databases">
        <title>Full genome sequence of Nocardioides sp. R-3366.</title>
        <authorList>
            <person name="Im W.-T."/>
        </authorList>
    </citation>
    <scope>NUCLEOTIDE SEQUENCE [LARGE SCALE GENOMIC DNA]</scope>
    <source>
        <strain evidence="2 3">R-3366</strain>
    </source>
</reference>
<dbReference type="GO" id="GO:0046872">
    <property type="term" value="F:metal ion binding"/>
    <property type="evidence" value="ECO:0007669"/>
    <property type="project" value="InterPro"/>
</dbReference>
<evidence type="ECO:0000259" key="1">
    <source>
        <dbReference type="Pfam" id="PF11716"/>
    </source>
</evidence>
<gene>
    <name evidence="2" type="ORF">G5V58_11265</name>
</gene>
<protein>
    <recommendedName>
        <fullName evidence="1">Mycothiol-dependent maleylpyruvate isomerase metal-binding domain-containing protein</fullName>
    </recommendedName>
</protein>
<dbReference type="SUPFAM" id="SSF109854">
    <property type="entry name" value="DinB/YfiT-like putative metalloenzymes"/>
    <property type="match status" value="1"/>
</dbReference>
<evidence type="ECO:0000313" key="3">
    <source>
        <dbReference type="Proteomes" id="UP000502996"/>
    </source>
</evidence>
<dbReference type="RefSeq" id="WP_165232424.1">
    <property type="nucleotide sequence ID" value="NZ_CP049257.1"/>
</dbReference>
<dbReference type="EMBL" id="CP049257">
    <property type="protein sequence ID" value="QIG43257.1"/>
    <property type="molecule type" value="Genomic_DNA"/>
</dbReference>
<dbReference type="Pfam" id="PF11716">
    <property type="entry name" value="MDMPI_N"/>
    <property type="match status" value="1"/>
</dbReference>
<dbReference type="Gene3D" id="1.20.120.450">
    <property type="entry name" value="dinb family like domain"/>
    <property type="match status" value="1"/>
</dbReference>
<dbReference type="AlphaFoldDB" id="A0A6G6WDM9"/>
<dbReference type="InterPro" id="IPR024344">
    <property type="entry name" value="MDMPI_metal-binding"/>
</dbReference>
<keyword evidence="3" id="KW-1185">Reference proteome</keyword>
<dbReference type="KEGG" id="nano:G5V58_11265"/>
<dbReference type="Proteomes" id="UP000502996">
    <property type="component" value="Chromosome"/>
</dbReference>
<organism evidence="2 3">
    <name type="scientific">Nocardioides anomalus</name>
    <dbReference type="NCBI Taxonomy" id="2712223"/>
    <lineage>
        <taxon>Bacteria</taxon>
        <taxon>Bacillati</taxon>
        <taxon>Actinomycetota</taxon>
        <taxon>Actinomycetes</taxon>
        <taxon>Propionibacteriales</taxon>
        <taxon>Nocardioidaceae</taxon>
        <taxon>Nocardioides</taxon>
    </lineage>
</organism>
<sequence length="212" mass="22480">MPLSFAHDEAAVALTAQVEAFTAAAGALGDWELLAASRAHGWSRLEVVTHVRLGLEELVLGAVPTDEAPDRDAATYWSGHPDDRDDDPVPHVLWLRRVASAHQRPSAAVRLLERARDGVAAWLRTLPEGVAGFQGGRLSTGDLLATWVVELAVHQLDLDLPDDTPPGLPWTRATLEALAGAPLPAGLDDRTAVLAGLGREPADLGPAYPVSL</sequence>
<name>A0A6G6WDM9_9ACTN</name>
<evidence type="ECO:0000313" key="2">
    <source>
        <dbReference type="EMBL" id="QIG43257.1"/>
    </source>
</evidence>
<dbReference type="InterPro" id="IPR034660">
    <property type="entry name" value="DinB/YfiT-like"/>
</dbReference>